<dbReference type="Proteomes" id="UP001056381">
    <property type="component" value="Chromosome"/>
</dbReference>
<dbReference type="InterPro" id="IPR012795">
    <property type="entry name" value="tRNA_Ile_lys_synt_N"/>
</dbReference>
<comment type="domain">
    <text evidence="6">The N-terminal region contains the highly conserved SGGXDS motif, predicted to be a P-loop motif involved in ATP binding.</text>
</comment>
<keyword evidence="1 6" id="KW-0436">Ligase</keyword>
<dbReference type="EC" id="6.3.4.19" evidence="6"/>
<keyword evidence="9" id="KW-1185">Reference proteome</keyword>
<evidence type="ECO:0000256" key="4">
    <source>
        <dbReference type="ARBA" id="ARBA00022840"/>
    </source>
</evidence>
<dbReference type="InterPro" id="IPR012094">
    <property type="entry name" value="tRNA_Ile_lys_synt"/>
</dbReference>
<feature type="binding site" evidence="6">
    <location>
        <begin position="23"/>
        <end position="28"/>
    </location>
    <ligand>
        <name>ATP</name>
        <dbReference type="ChEBI" id="CHEBI:30616"/>
    </ligand>
</feature>
<dbReference type="HAMAP" id="MF_01161">
    <property type="entry name" value="tRNA_Ile_lys_synt"/>
    <property type="match status" value="1"/>
</dbReference>
<dbReference type="GO" id="GO:0005737">
    <property type="term" value="C:cytoplasm"/>
    <property type="evidence" value="ECO:0007669"/>
    <property type="project" value="UniProtKB-SubCell"/>
</dbReference>
<evidence type="ECO:0000256" key="1">
    <source>
        <dbReference type="ARBA" id="ARBA00022598"/>
    </source>
</evidence>
<comment type="catalytic activity">
    <reaction evidence="5 6">
        <text>cytidine(34) in tRNA(Ile2) + L-lysine + ATP = lysidine(34) in tRNA(Ile2) + AMP + diphosphate + H(+)</text>
        <dbReference type="Rhea" id="RHEA:43744"/>
        <dbReference type="Rhea" id="RHEA-COMP:10625"/>
        <dbReference type="Rhea" id="RHEA-COMP:10670"/>
        <dbReference type="ChEBI" id="CHEBI:15378"/>
        <dbReference type="ChEBI" id="CHEBI:30616"/>
        <dbReference type="ChEBI" id="CHEBI:32551"/>
        <dbReference type="ChEBI" id="CHEBI:33019"/>
        <dbReference type="ChEBI" id="CHEBI:82748"/>
        <dbReference type="ChEBI" id="CHEBI:83665"/>
        <dbReference type="ChEBI" id="CHEBI:456215"/>
        <dbReference type="EC" id="6.3.4.19"/>
    </reaction>
</comment>
<keyword evidence="3 6" id="KW-0547">Nucleotide-binding</keyword>
<feature type="domain" description="tRNA(Ile)-lysidine/2-thiocytidine synthase N-terminal" evidence="7">
    <location>
        <begin position="18"/>
        <end position="195"/>
    </location>
</feature>
<dbReference type="InterPro" id="IPR014729">
    <property type="entry name" value="Rossmann-like_a/b/a_fold"/>
</dbReference>
<evidence type="ECO:0000313" key="8">
    <source>
        <dbReference type="EMBL" id="URQ63394.1"/>
    </source>
</evidence>
<evidence type="ECO:0000256" key="5">
    <source>
        <dbReference type="ARBA" id="ARBA00048539"/>
    </source>
</evidence>
<dbReference type="Gene3D" id="3.40.50.620">
    <property type="entry name" value="HUPs"/>
    <property type="match status" value="1"/>
</dbReference>
<evidence type="ECO:0000256" key="6">
    <source>
        <dbReference type="HAMAP-Rule" id="MF_01161"/>
    </source>
</evidence>
<dbReference type="SUPFAM" id="SSF52402">
    <property type="entry name" value="Adenine nucleotide alpha hydrolases-like"/>
    <property type="match status" value="1"/>
</dbReference>
<dbReference type="NCBIfam" id="TIGR02432">
    <property type="entry name" value="lysidine_TilS_N"/>
    <property type="match status" value="1"/>
</dbReference>
<dbReference type="PANTHER" id="PTHR43033">
    <property type="entry name" value="TRNA(ILE)-LYSIDINE SYNTHASE-RELATED"/>
    <property type="match status" value="1"/>
</dbReference>
<dbReference type="Pfam" id="PF01171">
    <property type="entry name" value="ATP_bind_3"/>
    <property type="match status" value="1"/>
</dbReference>
<comment type="subcellular location">
    <subcellularLocation>
        <location evidence="6">Cytoplasm</location>
    </subcellularLocation>
</comment>
<name>A0A9Q8X177_9GAMM</name>
<gene>
    <name evidence="6 8" type="primary">tilS</name>
    <name evidence="8" type="ORF">M9B40_01135</name>
</gene>
<proteinExistence type="inferred from homology"/>
<dbReference type="GO" id="GO:0005524">
    <property type="term" value="F:ATP binding"/>
    <property type="evidence" value="ECO:0007669"/>
    <property type="project" value="UniProtKB-UniRule"/>
</dbReference>
<dbReference type="GO" id="GO:0006400">
    <property type="term" value="P:tRNA modification"/>
    <property type="evidence" value="ECO:0007669"/>
    <property type="project" value="UniProtKB-UniRule"/>
</dbReference>
<reference evidence="8" key="1">
    <citation type="submission" date="2022-05" db="EMBL/GenBank/DDBJ databases">
        <title>Single-amplified genomics reveal most streamlined microbe among free-living bacteria.</title>
        <authorList>
            <person name="Roda-Garcia J."/>
            <person name="Haro-Moreno J.M."/>
            <person name="Rodriguez-Valera F."/>
            <person name="Almagro-Moreno S."/>
            <person name="Lopez-Perez M."/>
        </authorList>
    </citation>
    <scope>NUCLEOTIDE SEQUENCE</scope>
    <source>
        <strain evidence="8">TMED112-D2-2</strain>
    </source>
</reference>
<sequence>MIFIYEEDKSLILNASYIYVSYSGGADSTYALVKMKEYLDSVKLTSKLTALHFNHGNKQSDTFESHCNDFCNELNINFESQNIKVEVSGEGFEAAARLKRMNILKSLPENSLIIQGHHSDDQIETVLFRIIRGTGLKGISGIPRVAKVGENKILRPFLKETKENILGFLSKNKINFVEDHTNNDISYSRNFLRKEVIPSIKDRWHSINENVSKLTEITKEQNLLYERYLKDKINDLKDDAGLTIVGLKKLDAFERSEVIRLWLDMELVATPNHNQMKEIEKSFFQSRQDANPVIKFERSDRQRVGVMLKKINKTLVMEKFDE</sequence>
<dbReference type="SUPFAM" id="SSF82829">
    <property type="entry name" value="MesJ substrate recognition domain-like"/>
    <property type="match status" value="1"/>
</dbReference>
<evidence type="ECO:0000259" key="7">
    <source>
        <dbReference type="Pfam" id="PF01171"/>
    </source>
</evidence>
<dbReference type="InterPro" id="IPR011063">
    <property type="entry name" value="TilS/TtcA_N"/>
</dbReference>
<dbReference type="AlphaFoldDB" id="A0A9Q8X177"/>
<dbReference type="Gene3D" id="1.20.59.20">
    <property type="match status" value="1"/>
</dbReference>
<evidence type="ECO:0000256" key="2">
    <source>
        <dbReference type="ARBA" id="ARBA00022694"/>
    </source>
</evidence>
<keyword evidence="2 6" id="KW-0819">tRNA processing</keyword>
<comment type="function">
    <text evidence="6">Ligates lysine onto the cytidine present at position 34 of the AUA codon-specific tRNA(Ile) that contains the anticodon CAU, in an ATP-dependent manner. Cytidine is converted to lysidine, thus changing the amino acid specificity of the tRNA from methionine to isoleucine.</text>
</comment>
<protein>
    <recommendedName>
        <fullName evidence="6">tRNA(Ile)-lysidine synthase</fullName>
        <ecNumber evidence="6">6.3.4.19</ecNumber>
    </recommendedName>
    <alternativeName>
        <fullName evidence="6">tRNA(Ile)-2-lysyl-cytidine synthase</fullName>
    </alternativeName>
    <alternativeName>
        <fullName evidence="6">tRNA(Ile)-lysidine synthetase</fullName>
    </alternativeName>
</protein>
<accession>A0A9Q8X177</accession>
<keyword evidence="4 6" id="KW-0067">ATP-binding</keyword>
<dbReference type="EMBL" id="CP097966">
    <property type="protein sequence ID" value="URQ63394.1"/>
    <property type="molecule type" value="Genomic_DNA"/>
</dbReference>
<comment type="similarity">
    <text evidence="6">Belongs to the tRNA(Ile)-lysidine synthase family.</text>
</comment>
<organism evidence="8 9">
    <name type="scientific">SAR86 cluster bacterium</name>
    <dbReference type="NCBI Taxonomy" id="2030880"/>
    <lineage>
        <taxon>Bacteria</taxon>
        <taxon>Pseudomonadati</taxon>
        <taxon>Pseudomonadota</taxon>
        <taxon>Gammaproteobacteria</taxon>
        <taxon>SAR86 cluster</taxon>
    </lineage>
</organism>
<evidence type="ECO:0000256" key="3">
    <source>
        <dbReference type="ARBA" id="ARBA00022741"/>
    </source>
</evidence>
<keyword evidence="6" id="KW-0963">Cytoplasm</keyword>
<dbReference type="GO" id="GO:0032267">
    <property type="term" value="F:tRNA(Ile)-lysidine synthase activity"/>
    <property type="evidence" value="ECO:0007669"/>
    <property type="project" value="UniProtKB-EC"/>
</dbReference>
<dbReference type="CDD" id="cd01992">
    <property type="entry name" value="TilS_N"/>
    <property type="match status" value="1"/>
</dbReference>
<dbReference type="PANTHER" id="PTHR43033:SF1">
    <property type="entry name" value="TRNA(ILE)-LYSIDINE SYNTHASE-RELATED"/>
    <property type="match status" value="1"/>
</dbReference>
<evidence type="ECO:0000313" key="9">
    <source>
        <dbReference type="Proteomes" id="UP001056381"/>
    </source>
</evidence>